<dbReference type="InterPro" id="IPR001351">
    <property type="entry name" value="Ribosomal_uS3_C"/>
</dbReference>
<keyword evidence="2" id="KW-0699">rRNA-binding</keyword>
<proteinExistence type="inferred from homology"/>
<evidence type="ECO:0000256" key="1">
    <source>
        <dbReference type="ARBA" id="ARBA00010761"/>
    </source>
</evidence>
<dbReference type="EMBL" id="KC999291">
    <property type="protein sequence ID" value="AGT99788.1"/>
    <property type="molecule type" value="Genomic_DNA"/>
</dbReference>
<keyword evidence="3" id="KW-0694">RNA-binding</keyword>
<dbReference type="SUPFAM" id="SSF54821">
    <property type="entry name" value="Ribosomal protein S3 C-terminal domain"/>
    <property type="match status" value="1"/>
</dbReference>
<protein>
    <submittedName>
        <fullName evidence="7">30S ribosomal protein S3</fullName>
    </submittedName>
</protein>
<accession>U3GQD0</accession>
<dbReference type="GO" id="GO:0019843">
    <property type="term" value="F:rRNA binding"/>
    <property type="evidence" value="ECO:0007669"/>
    <property type="project" value="UniProtKB-KW"/>
</dbReference>
<dbReference type="InterPro" id="IPR004044">
    <property type="entry name" value="KH_dom_type_2"/>
</dbReference>
<dbReference type="Pfam" id="PF07650">
    <property type="entry name" value="KH_2"/>
    <property type="match status" value="1"/>
</dbReference>
<dbReference type="PROSITE" id="PS00548">
    <property type="entry name" value="RIBOSOMAL_S3"/>
    <property type="match status" value="1"/>
</dbReference>
<dbReference type="PANTHER" id="PTHR11760:SF19">
    <property type="entry name" value="SMALL RIBOSOMAL SUBUNIT PROTEIN US3C"/>
    <property type="match status" value="1"/>
</dbReference>
<dbReference type="InterPro" id="IPR057258">
    <property type="entry name" value="Ribosomal_uS3"/>
</dbReference>
<evidence type="ECO:0000259" key="6">
    <source>
        <dbReference type="PROSITE" id="PS50823"/>
    </source>
</evidence>
<evidence type="ECO:0000256" key="5">
    <source>
        <dbReference type="ARBA" id="ARBA00023274"/>
    </source>
</evidence>
<dbReference type="GO" id="GO:1990904">
    <property type="term" value="C:ribonucleoprotein complex"/>
    <property type="evidence" value="ECO:0007669"/>
    <property type="project" value="UniProtKB-KW"/>
</dbReference>
<dbReference type="InterPro" id="IPR018280">
    <property type="entry name" value="Ribosomal_uS3_CS"/>
</dbReference>
<evidence type="ECO:0000256" key="2">
    <source>
        <dbReference type="ARBA" id="ARBA00022730"/>
    </source>
</evidence>
<evidence type="ECO:0000256" key="3">
    <source>
        <dbReference type="ARBA" id="ARBA00022884"/>
    </source>
</evidence>
<dbReference type="InterPro" id="IPR005704">
    <property type="entry name" value="Ribosomal_uS3_bac-typ"/>
</dbReference>
<dbReference type="SUPFAM" id="SSF54814">
    <property type="entry name" value="Prokaryotic type KH domain (KH-domain type II)"/>
    <property type="match status" value="1"/>
</dbReference>
<dbReference type="CDD" id="cd02412">
    <property type="entry name" value="KH-II_30S_S3"/>
    <property type="match status" value="1"/>
</dbReference>
<dbReference type="HAMAP" id="MF_01309_B">
    <property type="entry name" value="Ribosomal_uS3_B"/>
    <property type="match status" value="1"/>
</dbReference>
<dbReference type="PANTHER" id="PTHR11760">
    <property type="entry name" value="30S/40S RIBOSOMAL PROTEIN S3"/>
    <property type="match status" value="1"/>
</dbReference>
<dbReference type="FunFam" id="3.30.300.20:FF:000001">
    <property type="entry name" value="30S ribosomal protein S3"/>
    <property type="match status" value="1"/>
</dbReference>
<dbReference type="InterPro" id="IPR009019">
    <property type="entry name" value="KH_sf_prok-type"/>
</dbReference>
<reference evidence="7" key="1">
    <citation type="journal article" date="2015" name="Nat. Commun.">
        <title>Diverse, uncultivated ultra-small bacterial cells in groundwater.</title>
        <authorList>
            <person name="Luef B."/>
            <person name="Frischkorn K.R."/>
            <person name="Wrighton K.C."/>
            <person name="Holman H.-Y.N."/>
            <person name="Birarda G."/>
            <person name="Thomas B.C."/>
            <person name="Singh A."/>
            <person name="Williams K.H."/>
            <person name="Siegerist C.E."/>
            <person name="Tringe S.G."/>
            <person name="Downing K.H."/>
            <person name="Comolli L.R."/>
            <person name="Banfield J.F."/>
        </authorList>
    </citation>
    <scope>NUCLEOTIDE SEQUENCE</scope>
</reference>
<dbReference type="InterPro" id="IPR036419">
    <property type="entry name" value="Ribosomal_S3_C_sf"/>
</dbReference>
<evidence type="ECO:0000256" key="4">
    <source>
        <dbReference type="ARBA" id="ARBA00022980"/>
    </source>
</evidence>
<comment type="similarity">
    <text evidence="1">Belongs to the universal ribosomal protein uS3 family.</text>
</comment>
<dbReference type="NCBIfam" id="TIGR01009">
    <property type="entry name" value="rpsC_bact"/>
    <property type="match status" value="1"/>
</dbReference>
<dbReference type="Pfam" id="PF00189">
    <property type="entry name" value="Ribosomal_S3_C"/>
    <property type="match status" value="1"/>
</dbReference>
<dbReference type="PROSITE" id="PS50823">
    <property type="entry name" value="KH_TYPE_2"/>
    <property type="match status" value="1"/>
</dbReference>
<evidence type="ECO:0000313" key="7">
    <source>
        <dbReference type="EMBL" id="AGT99788.1"/>
    </source>
</evidence>
<dbReference type="AlphaFoldDB" id="U3GQD0"/>
<keyword evidence="4 7" id="KW-0689">Ribosomal protein</keyword>
<feature type="domain" description="KH type-2" evidence="6">
    <location>
        <begin position="44"/>
        <end position="122"/>
    </location>
</feature>
<dbReference type="Gene3D" id="3.30.300.20">
    <property type="match status" value="1"/>
</dbReference>
<dbReference type="InterPro" id="IPR015946">
    <property type="entry name" value="KH_dom-like_a/b"/>
</dbReference>
<dbReference type="GO" id="GO:0003735">
    <property type="term" value="F:structural constituent of ribosome"/>
    <property type="evidence" value="ECO:0007669"/>
    <property type="project" value="InterPro"/>
</dbReference>
<sequence length="233" mass="26338">MGQKINPISLRINVVKNWPTRWFFAGKGTGRLPYAQLLKEDEAIRRVIRRKINLAGIAGVEIERTAGNLRIYIKAARPGLVIGQGGKGIEELTRAIDQEIRKVEAGKGKRNVNLSVNVEELKRSEISAAYTAQQIAWDFEKRFPFRRTVKKYMEQIMQNREVKGAKIAVAGRLDGAEIARHETMKSGPLPLQTLRADIDYGQATAYTNFGTVGVKIWIYKGEVFRPKAEESRR</sequence>
<name>U3GQD0_9ZZZZ</name>
<dbReference type="Gene3D" id="3.30.1140.32">
    <property type="entry name" value="Ribosomal protein S3, C-terminal domain"/>
    <property type="match status" value="1"/>
</dbReference>
<keyword evidence="5" id="KW-0687">Ribonucleoprotein</keyword>
<organism evidence="7">
    <name type="scientific">uncultured organism</name>
    <dbReference type="NCBI Taxonomy" id="155900"/>
    <lineage>
        <taxon>unclassified sequences</taxon>
        <taxon>environmental samples</taxon>
    </lineage>
</organism>